<dbReference type="GO" id="GO:0005634">
    <property type="term" value="C:nucleus"/>
    <property type="evidence" value="ECO:0007669"/>
    <property type="project" value="TreeGrafter"/>
</dbReference>
<dbReference type="EMBL" id="CAJOBC010116165">
    <property type="protein sequence ID" value="CAF4552505.1"/>
    <property type="molecule type" value="Genomic_DNA"/>
</dbReference>
<comment type="caution">
    <text evidence="2">The sequence shown here is derived from an EMBL/GenBank/DDBJ whole genome shotgun (WGS) entry which is preliminary data.</text>
</comment>
<evidence type="ECO:0000313" key="3">
    <source>
        <dbReference type="Proteomes" id="UP000681722"/>
    </source>
</evidence>
<dbReference type="Gene3D" id="3.30.420.10">
    <property type="entry name" value="Ribonuclease H-like superfamily/Ribonuclease H"/>
    <property type="match status" value="1"/>
</dbReference>
<gene>
    <name evidence="2" type="ORF">SRO942_LOCUS47040</name>
    <name evidence="1" type="ORF">TMI583_LOCUS44534</name>
</gene>
<dbReference type="InterPro" id="IPR052709">
    <property type="entry name" value="Transposase-MT_Hybrid"/>
</dbReference>
<reference evidence="2" key="1">
    <citation type="submission" date="2021-02" db="EMBL/GenBank/DDBJ databases">
        <authorList>
            <person name="Nowell W R."/>
        </authorList>
    </citation>
    <scope>NUCLEOTIDE SEQUENCE</scope>
</reference>
<name>A0A8S2YFA3_9BILA</name>
<evidence type="ECO:0000313" key="1">
    <source>
        <dbReference type="EMBL" id="CAF4422873.1"/>
    </source>
</evidence>
<dbReference type="EMBL" id="CAJOBA010077040">
    <property type="protein sequence ID" value="CAF4422873.1"/>
    <property type="molecule type" value="Genomic_DNA"/>
</dbReference>
<organism evidence="2 3">
    <name type="scientific">Didymodactylos carnosus</name>
    <dbReference type="NCBI Taxonomy" id="1234261"/>
    <lineage>
        <taxon>Eukaryota</taxon>
        <taxon>Metazoa</taxon>
        <taxon>Spiralia</taxon>
        <taxon>Gnathifera</taxon>
        <taxon>Rotifera</taxon>
        <taxon>Eurotatoria</taxon>
        <taxon>Bdelloidea</taxon>
        <taxon>Philodinida</taxon>
        <taxon>Philodinidae</taxon>
        <taxon>Didymodactylos</taxon>
    </lineage>
</organism>
<dbReference type="GO" id="GO:0044547">
    <property type="term" value="F:DNA topoisomerase binding"/>
    <property type="evidence" value="ECO:0007669"/>
    <property type="project" value="TreeGrafter"/>
</dbReference>
<dbReference type="GO" id="GO:0042800">
    <property type="term" value="F:histone H3K4 methyltransferase activity"/>
    <property type="evidence" value="ECO:0007669"/>
    <property type="project" value="TreeGrafter"/>
</dbReference>
<dbReference type="InterPro" id="IPR036397">
    <property type="entry name" value="RNaseH_sf"/>
</dbReference>
<sequence length="128" mass="14908">MHRVGRPITETTPANIDKVKAVIEEDPYCTYDEIEAETSLSRGTVNRIIHDALQLKKVTSRWVPHELTEKNRQDRVRICRENLAKFKDGRWRLCDVVTGDESWFYLRQIGRKQSNASWVAEGEPPRTV</sequence>
<dbReference type="GO" id="GO:0035861">
    <property type="term" value="C:site of double-strand break"/>
    <property type="evidence" value="ECO:0007669"/>
    <property type="project" value="TreeGrafter"/>
</dbReference>
<dbReference type="PANTHER" id="PTHR46060:SF2">
    <property type="entry name" value="HISTONE-LYSINE N-METHYLTRANSFERASE SETMAR"/>
    <property type="match status" value="1"/>
</dbReference>
<dbReference type="GO" id="GO:0044774">
    <property type="term" value="P:mitotic DNA integrity checkpoint signaling"/>
    <property type="evidence" value="ECO:0007669"/>
    <property type="project" value="TreeGrafter"/>
</dbReference>
<dbReference type="GO" id="GO:0000729">
    <property type="term" value="P:DNA double-strand break processing"/>
    <property type="evidence" value="ECO:0007669"/>
    <property type="project" value="TreeGrafter"/>
</dbReference>
<accession>A0A8S2YFA3</accession>
<dbReference type="PANTHER" id="PTHR46060">
    <property type="entry name" value="MARINER MOS1 TRANSPOSASE-LIKE PROTEIN"/>
    <property type="match status" value="1"/>
</dbReference>
<dbReference type="GO" id="GO:0003697">
    <property type="term" value="F:single-stranded DNA binding"/>
    <property type="evidence" value="ECO:0007669"/>
    <property type="project" value="TreeGrafter"/>
</dbReference>
<evidence type="ECO:0000313" key="2">
    <source>
        <dbReference type="EMBL" id="CAF4552505.1"/>
    </source>
</evidence>
<dbReference type="OrthoDB" id="6118231at2759"/>
<protein>
    <recommendedName>
        <fullName evidence="4">Transposase</fullName>
    </recommendedName>
</protein>
<proteinExistence type="predicted"/>
<dbReference type="GO" id="GO:0006303">
    <property type="term" value="P:double-strand break repair via nonhomologous end joining"/>
    <property type="evidence" value="ECO:0007669"/>
    <property type="project" value="TreeGrafter"/>
</dbReference>
<dbReference type="GO" id="GO:0015074">
    <property type="term" value="P:DNA integration"/>
    <property type="evidence" value="ECO:0007669"/>
    <property type="project" value="TreeGrafter"/>
</dbReference>
<dbReference type="Proteomes" id="UP000681722">
    <property type="component" value="Unassembled WGS sequence"/>
</dbReference>
<dbReference type="GO" id="GO:0000014">
    <property type="term" value="F:single-stranded DNA endodeoxyribonuclease activity"/>
    <property type="evidence" value="ECO:0007669"/>
    <property type="project" value="TreeGrafter"/>
</dbReference>
<dbReference type="Proteomes" id="UP000682733">
    <property type="component" value="Unassembled WGS sequence"/>
</dbReference>
<dbReference type="GO" id="GO:0000793">
    <property type="term" value="C:condensed chromosome"/>
    <property type="evidence" value="ECO:0007669"/>
    <property type="project" value="TreeGrafter"/>
</dbReference>
<dbReference type="GO" id="GO:0003690">
    <property type="term" value="F:double-stranded DNA binding"/>
    <property type="evidence" value="ECO:0007669"/>
    <property type="project" value="TreeGrafter"/>
</dbReference>
<feature type="non-terminal residue" evidence="2">
    <location>
        <position position="128"/>
    </location>
</feature>
<evidence type="ECO:0008006" key="4">
    <source>
        <dbReference type="Google" id="ProtNLM"/>
    </source>
</evidence>
<dbReference type="GO" id="GO:0046975">
    <property type="term" value="F:histone H3K36 methyltransferase activity"/>
    <property type="evidence" value="ECO:0007669"/>
    <property type="project" value="TreeGrafter"/>
</dbReference>
<dbReference type="GO" id="GO:0031297">
    <property type="term" value="P:replication fork processing"/>
    <property type="evidence" value="ECO:0007669"/>
    <property type="project" value="TreeGrafter"/>
</dbReference>
<dbReference type="AlphaFoldDB" id="A0A8S2YFA3"/>